<keyword evidence="2 5" id="KW-0238">DNA-binding</keyword>
<evidence type="ECO:0000256" key="2">
    <source>
        <dbReference type="ARBA" id="ARBA00023125"/>
    </source>
</evidence>
<sequence>MKCDSDQLPFEMLLRQIGHLYMQHSIRSIQNSDCEFRGGQAGILFALKRQKTMSQRELAEALRIKPPSVTAAIKKLESSGLVMRQRDENDQRVMKLQLTTEGERYVERIVQSIRETETLAMQNISQEEKLFLRRLLIQIRDNLSKGYTEDERQEDFHKMY</sequence>
<dbReference type="RefSeq" id="WP_073110711.1">
    <property type="nucleotide sequence ID" value="NZ_FQZY01000033.1"/>
</dbReference>
<protein>
    <submittedName>
        <fullName evidence="5">DNA-binding transcriptional regulator, MarR family</fullName>
    </submittedName>
</protein>
<dbReference type="InterPro" id="IPR000835">
    <property type="entry name" value="HTH_MarR-typ"/>
</dbReference>
<dbReference type="Pfam" id="PF01047">
    <property type="entry name" value="MarR"/>
    <property type="match status" value="1"/>
</dbReference>
<proteinExistence type="predicted"/>
<dbReference type="PRINTS" id="PR00598">
    <property type="entry name" value="HTHMARR"/>
</dbReference>
<evidence type="ECO:0000259" key="4">
    <source>
        <dbReference type="PROSITE" id="PS50995"/>
    </source>
</evidence>
<feature type="domain" description="HTH marR-type" evidence="4">
    <location>
        <begin position="7"/>
        <end position="141"/>
    </location>
</feature>
<dbReference type="PANTHER" id="PTHR42756">
    <property type="entry name" value="TRANSCRIPTIONAL REGULATOR, MARR"/>
    <property type="match status" value="1"/>
</dbReference>
<dbReference type="AlphaFoldDB" id="A0A1M6QC78"/>
<dbReference type="OrthoDB" id="6400170at2"/>
<accession>A0A1M6QC78</accession>
<dbReference type="EMBL" id="FQZY01000033">
    <property type="protein sequence ID" value="SHK17683.1"/>
    <property type="molecule type" value="Genomic_DNA"/>
</dbReference>
<name>A0A1M6QC78_9FIRM</name>
<dbReference type="InterPro" id="IPR036388">
    <property type="entry name" value="WH-like_DNA-bd_sf"/>
</dbReference>
<evidence type="ECO:0000256" key="3">
    <source>
        <dbReference type="ARBA" id="ARBA00023163"/>
    </source>
</evidence>
<organism evidence="5 6">
    <name type="scientific">Hespellia stercorisuis DSM 15480</name>
    <dbReference type="NCBI Taxonomy" id="1121950"/>
    <lineage>
        <taxon>Bacteria</taxon>
        <taxon>Bacillati</taxon>
        <taxon>Bacillota</taxon>
        <taxon>Clostridia</taxon>
        <taxon>Lachnospirales</taxon>
        <taxon>Lachnospiraceae</taxon>
        <taxon>Hespellia</taxon>
    </lineage>
</organism>
<dbReference type="GO" id="GO:0003677">
    <property type="term" value="F:DNA binding"/>
    <property type="evidence" value="ECO:0007669"/>
    <property type="project" value="UniProtKB-KW"/>
</dbReference>
<dbReference type="PROSITE" id="PS50995">
    <property type="entry name" value="HTH_MARR_2"/>
    <property type="match status" value="1"/>
</dbReference>
<dbReference type="SUPFAM" id="SSF46785">
    <property type="entry name" value="Winged helix' DNA-binding domain"/>
    <property type="match status" value="1"/>
</dbReference>
<dbReference type="PANTHER" id="PTHR42756:SF1">
    <property type="entry name" value="TRANSCRIPTIONAL REPRESSOR OF EMRAB OPERON"/>
    <property type="match status" value="1"/>
</dbReference>
<keyword evidence="1" id="KW-0805">Transcription regulation</keyword>
<evidence type="ECO:0000313" key="5">
    <source>
        <dbReference type="EMBL" id="SHK17683.1"/>
    </source>
</evidence>
<keyword evidence="3" id="KW-0804">Transcription</keyword>
<evidence type="ECO:0000313" key="6">
    <source>
        <dbReference type="Proteomes" id="UP000184301"/>
    </source>
</evidence>
<dbReference type="Proteomes" id="UP000184301">
    <property type="component" value="Unassembled WGS sequence"/>
</dbReference>
<dbReference type="SMART" id="SM00347">
    <property type="entry name" value="HTH_MARR"/>
    <property type="match status" value="1"/>
</dbReference>
<dbReference type="InterPro" id="IPR036390">
    <property type="entry name" value="WH_DNA-bd_sf"/>
</dbReference>
<dbReference type="GO" id="GO:0003700">
    <property type="term" value="F:DNA-binding transcription factor activity"/>
    <property type="evidence" value="ECO:0007669"/>
    <property type="project" value="InterPro"/>
</dbReference>
<evidence type="ECO:0000256" key="1">
    <source>
        <dbReference type="ARBA" id="ARBA00023015"/>
    </source>
</evidence>
<keyword evidence="6" id="KW-1185">Reference proteome</keyword>
<gene>
    <name evidence="5" type="ORF">SAMN02745243_02380</name>
</gene>
<dbReference type="Gene3D" id="1.10.10.10">
    <property type="entry name" value="Winged helix-like DNA-binding domain superfamily/Winged helix DNA-binding domain"/>
    <property type="match status" value="1"/>
</dbReference>
<reference evidence="5 6" key="1">
    <citation type="submission" date="2016-11" db="EMBL/GenBank/DDBJ databases">
        <authorList>
            <person name="Jaros S."/>
            <person name="Januszkiewicz K."/>
            <person name="Wedrychowicz H."/>
        </authorList>
    </citation>
    <scope>NUCLEOTIDE SEQUENCE [LARGE SCALE GENOMIC DNA]</scope>
    <source>
        <strain evidence="5 6">DSM 15480</strain>
    </source>
</reference>
<dbReference type="STRING" id="1121950.SAMN02745243_02380"/>